<protein>
    <submittedName>
        <fullName evidence="2">Uncharacterized protein</fullName>
    </submittedName>
</protein>
<comment type="caution">
    <text evidence="2">The sequence shown here is derived from an EMBL/GenBank/DDBJ whole genome shotgun (WGS) entry which is preliminary data.</text>
</comment>
<evidence type="ECO:0000256" key="1">
    <source>
        <dbReference type="SAM" id="Phobius"/>
    </source>
</evidence>
<dbReference type="EMBL" id="JANGSQ010000102">
    <property type="protein sequence ID" value="MCW4590730.1"/>
    <property type="molecule type" value="Genomic_DNA"/>
</dbReference>
<dbReference type="RefSeq" id="WP_171790656.1">
    <property type="nucleotide sequence ID" value="NZ_JABJWD010000047.1"/>
</dbReference>
<feature type="transmembrane region" description="Helical" evidence="1">
    <location>
        <begin position="172"/>
        <end position="191"/>
    </location>
</feature>
<reference evidence="2 3" key="1">
    <citation type="submission" date="2022-07" db="EMBL/GenBank/DDBJ databases">
        <title>Genome stability of Gluconacetobacter entanii AV429.</title>
        <authorList>
            <person name="Trcek J."/>
            <person name="Cepec E."/>
        </authorList>
    </citation>
    <scope>NUCLEOTIDE SEQUENCE [LARGE SCALE GENOMIC DNA]</scope>
    <source>
        <strain evidence="2 3">AV429_2022</strain>
    </source>
</reference>
<organism evidence="2 3">
    <name type="scientific">Gluconacetobacter entanii</name>
    <dbReference type="NCBI Taxonomy" id="108528"/>
    <lineage>
        <taxon>Bacteria</taxon>
        <taxon>Pseudomonadati</taxon>
        <taxon>Pseudomonadota</taxon>
        <taxon>Alphaproteobacteria</taxon>
        <taxon>Acetobacterales</taxon>
        <taxon>Acetobacteraceae</taxon>
        <taxon>Gluconacetobacter</taxon>
    </lineage>
</organism>
<keyword evidence="1" id="KW-1133">Transmembrane helix</keyword>
<feature type="transmembrane region" description="Helical" evidence="1">
    <location>
        <begin position="52"/>
        <end position="70"/>
    </location>
</feature>
<evidence type="ECO:0000313" key="3">
    <source>
        <dbReference type="Proteomes" id="UP001526337"/>
    </source>
</evidence>
<evidence type="ECO:0000313" key="2">
    <source>
        <dbReference type="EMBL" id="MCW4590730.1"/>
    </source>
</evidence>
<keyword evidence="1" id="KW-0812">Transmembrane</keyword>
<dbReference type="Proteomes" id="UP001526337">
    <property type="component" value="Unassembled WGS sequence"/>
</dbReference>
<keyword evidence="3" id="KW-1185">Reference proteome</keyword>
<sequence>MPEEIKFNDPWEVAAKFPNASEISDIYLSECETWANDKCNDMLKISGAAQPGLSVLIVGYLIGAQLPYWWTNGALKLDWKVLIFLGLPGIAGVFVTVYAEYFRAHPTKASAVGWESANRLRNFWKNIIDNEENIDDDLVSKKLLIFIRNDRMRRIESFQEVEAGRHKYLQRFLLLQAAGIMFLGAFTIHVLKAAHQQHVTPTNITKNTKN</sequence>
<keyword evidence="1" id="KW-0472">Membrane</keyword>
<feature type="transmembrane region" description="Helical" evidence="1">
    <location>
        <begin position="82"/>
        <end position="101"/>
    </location>
</feature>
<accession>A0ABT3K5N2</accession>
<gene>
    <name evidence="2" type="ORF">NO263_09065</name>
</gene>
<name>A0ABT3K5N2_9PROT</name>
<proteinExistence type="predicted"/>